<name>A0A835Q2R0_VANPL</name>
<feature type="compositionally biased region" description="Basic and acidic residues" evidence="1">
    <location>
        <begin position="1"/>
        <end position="14"/>
    </location>
</feature>
<protein>
    <submittedName>
        <fullName evidence="2">Uncharacterized protein</fullName>
    </submittedName>
</protein>
<dbReference type="Proteomes" id="UP000639772">
    <property type="component" value="Chromosome 11"/>
</dbReference>
<accession>A0A835Q2R0</accession>
<feature type="compositionally biased region" description="Polar residues" evidence="1">
    <location>
        <begin position="15"/>
        <end position="27"/>
    </location>
</feature>
<evidence type="ECO:0000256" key="1">
    <source>
        <dbReference type="SAM" id="MobiDB-lite"/>
    </source>
</evidence>
<reference evidence="2 3" key="1">
    <citation type="journal article" date="2020" name="Nat. Food">
        <title>A phased Vanilla planifolia genome enables genetic improvement of flavour and production.</title>
        <authorList>
            <person name="Hasing T."/>
            <person name="Tang H."/>
            <person name="Brym M."/>
            <person name="Khazi F."/>
            <person name="Huang T."/>
            <person name="Chambers A.H."/>
        </authorList>
    </citation>
    <scope>NUCLEOTIDE SEQUENCE [LARGE SCALE GENOMIC DNA]</scope>
    <source>
        <tissue evidence="2">Leaf</tissue>
    </source>
</reference>
<organism evidence="2 3">
    <name type="scientific">Vanilla planifolia</name>
    <name type="common">Vanilla</name>
    <dbReference type="NCBI Taxonomy" id="51239"/>
    <lineage>
        <taxon>Eukaryota</taxon>
        <taxon>Viridiplantae</taxon>
        <taxon>Streptophyta</taxon>
        <taxon>Embryophyta</taxon>
        <taxon>Tracheophyta</taxon>
        <taxon>Spermatophyta</taxon>
        <taxon>Magnoliopsida</taxon>
        <taxon>Liliopsida</taxon>
        <taxon>Asparagales</taxon>
        <taxon>Orchidaceae</taxon>
        <taxon>Vanilloideae</taxon>
        <taxon>Vanilleae</taxon>
        <taxon>Vanilla</taxon>
    </lineage>
</organism>
<gene>
    <name evidence="2" type="ORF">HPP92_020445</name>
</gene>
<feature type="region of interest" description="Disordered" evidence="1">
    <location>
        <begin position="1"/>
        <end position="27"/>
    </location>
</feature>
<sequence length="73" mass="7990">MTVKPNGEHSDTNKLSHNSNHPSPLYTTTKHLSKLQSILLCMVSPVLVRTNPGGRILDERLGAYLSVAEPNLP</sequence>
<proteinExistence type="predicted"/>
<evidence type="ECO:0000313" key="3">
    <source>
        <dbReference type="Proteomes" id="UP000639772"/>
    </source>
</evidence>
<comment type="caution">
    <text evidence="2">The sequence shown here is derived from an EMBL/GenBank/DDBJ whole genome shotgun (WGS) entry which is preliminary data.</text>
</comment>
<dbReference type="EMBL" id="JADCNM010000011">
    <property type="protein sequence ID" value="KAG0461969.1"/>
    <property type="molecule type" value="Genomic_DNA"/>
</dbReference>
<evidence type="ECO:0000313" key="2">
    <source>
        <dbReference type="EMBL" id="KAG0461969.1"/>
    </source>
</evidence>
<dbReference type="AlphaFoldDB" id="A0A835Q2R0"/>